<feature type="transmembrane region" description="Helical" evidence="7">
    <location>
        <begin position="40"/>
        <end position="59"/>
    </location>
</feature>
<keyword evidence="6 7" id="KW-0472">Membrane</keyword>
<keyword evidence="10" id="KW-1185">Reference proteome</keyword>
<keyword evidence="5 7" id="KW-1133">Transmembrane helix</keyword>
<dbReference type="InterPro" id="IPR036259">
    <property type="entry name" value="MFS_trans_sf"/>
</dbReference>
<sequence>MPKIKLSLMMFLQYMMYAVWWVPLAAYLTNLEVGSTQKALILSSMAIGCMASPLVGMLADRFFAAQKVLAGLNFIHALMLLWAAVTHNPDVLFICLLLAMLAYMPSWSLSSAIAMAHLPSEDFPKVRVFGSIGWVTSGVFSLVFIHVFNINFDGTHVPFYCGAGVSMAAVLLSFTLPDTPPLAKGQKPPLVDAFGLGSLHLMKDRNFALFILFSFLSMIPFAMYYSYFSEFLLNINTKYISITINWGVLAEMGFLLLVPAAIKKFGLRNTMTLGLVALCIRYLSFYTGGSISQPCMYYIGILIHGLIFGFFYVGGQIYIDKKAPAQLKSQAQGFIFLVTFGAGLLVGNFLCARLIHHYKTEAGYNWNAIWGITTLVSVALLIAFVLLFKDKEKLLKPTN</sequence>
<feature type="transmembrane region" description="Helical" evidence="7">
    <location>
        <begin position="128"/>
        <end position="151"/>
    </location>
</feature>
<evidence type="ECO:0000256" key="4">
    <source>
        <dbReference type="ARBA" id="ARBA00022692"/>
    </source>
</evidence>
<feature type="transmembrane region" description="Helical" evidence="7">
    <location>
        <begin position="207"/>
        <end position="227"/>
    </location>
</feature>
<comment type="subcellular location">
    <subcellularLocation>
        <location evidence="1">Cell membrane</location>
        <topology evidence="1">Multi-pass membrane protein</topology>
    </subcellularLocation>
</comment>
<keyword evidence="3" id="KW-1003">Cell membrane</keyword>
<evidence type="ECO:0000313" key="9">
    <source>
        <dbReference type="EMBL" id="SHF42344.1"/>
    </source>
</evidence>
<feature type="transmembrane region" description="Helical" evidence="7">
    <location>
        <begin position="91"/>
        <end position="116"/>
    </location>
</feature>
<evidence type="ECO:0000313" key="10">
    <source>
        <dbReference type="Proteomes" id="UP000184164"/>
    </source>
</evidence>
<feature type="transmembrane region" description="Helical" evidence="7">
    <location>
        <begin position="68"/>
        <end position="85"/>
    </location>
</feature>
<name>A0A1M5BIB8_9BACT</name>
<evidence type="ECO:0000256" key="2">
    <source>
        <dbReference type="ARBA" id="ARBA00022448"/>
    </source>
</evidence>
<evidence type="ECO:0000256" key="1">
    <source>
        <dbReference type="ARBA" id="ARBA00004651"/>
    </source>
</evidence>
<evidence type="ECO:0000256" key="5">
    <source>
        <dbReference type="ARBA" id="ARBA00022989"/>
    </source>
</evidence>
<feature type="transmembrane region" description="Helical" evidence="7">
    <location>
        <begin position="157"/>
        <end position="177"/>
    </location>
</feature>
<reference evidence="9 10" key="1">
    <citation type="submission" date="2016-11" db="EMBL/GenBank/DDBJ databases">
        <authorList>
            <person name="Jaros S."/>
            <person name="Januszkiewicz K."/>
            <person name="Wedrychowicz H."/>
        </authorList>
    </citation>
    <scope>NUCLEOTIDE SEQUENCE [LARGE SCALE GENOMIC DNA]</scope>
    <source>
        <strain evidence="9 10">DSM 26910</strain>
    </source>
</reference>
<gene>
    <name evidence="9" type="ORF">SAMN05444274_105165</name>
</gene>
<dbReference type="STRING" id="1484053.SAMN05444274_105165"/>
<dbReference type="InterPro" id="IPR020846">
    <property type="entry name" value="MFS_dom"/>
</dbReference>
<dbReference type="RefSeq" id="WP_083570736.1">
    <property type="nucleotide sequence ID" value="NZ_FQUM01000005.1"/>
</dbReference>
<feature type="domain" description="Major facilitator superfamily (MFS) profile" evidence="8">
    <location>
        <begin position="201"/>
        <end position="399"/>
    </location>
</feature>
<evidence type="ECO:0000256" key="7">
    <source>
        <dbReference type="SAM" id="Phobius"/>
    </source>
</evidence>
<evidence type="ECO:0000256" key="3">
    <source>
        <dbReference type="ARBA" id="ARBA00022475"/>
    </source>
</evidence>
<dbReference type="Gene3D" id="1.20.1250.20">
    <property type="entry name" value="MFS general substrate transporter like domains"/>
    <property type="match status" value="2"/>
</dbReference>
<proteinExistence type="predicted"/>
<dbReference type="SUPFAM" id="SSF103473">
    <property type="entry name" value="MFS general substrate transporter"/>
    <property type="match status" value="1"/>
</dbReference>
<feature type="transmembrane region" description="Helical" evidence="7">
    <location>
        <begin position="334"/>
        <end position="356"/>
    </location>
</feature>
<dbReference type="AlphaFoldDB" id="A0A1M5BIB8"/>
<dbReference type="GO" id="GO:0015212">
    <property type="term" value="F:cytidine transmembrane transporter activity"/>
    <property type="evidence" value="ECO:0007669"/>
    <property type="project" value="TreeGrafter"/>
</dbReference>
<dbReference type="GO" id="GO:0005886">
    <property type="term" value="C:plasma membrane"/>
    <property type="evidence" value="ECO:0007669"/>
    <property type="project" value="UniProtKB-SubCell"/>
</dbReference>
<evidence type="ECO:0000259" key="8">
    <source>
        <dbReference type="PROSITE" id="PS50850"/>
    </source>
</evidence>
<dbReference type="OrthoDB" id="9783013at2"/>
<feature type="transmembrane region" description="Helical" evidence="7">
    <location>
        <begin position="368"/>
        <end position="388"/>
    </location>
</feature>
<protein>
    <submittedName>
        <fullName evidence="9">Nucleoside transporter</fullName>
    </submittedName>
</protein>
<feature type="transmembrane region" description="Helical" evidence="7">
    <location>
        <begin position="7"/>
        <end position="28"/>
    </location>
</feature>
<organism evidence="9 10">
    <name type="scientific">Mariniphaga anaerophila</name>
    <dbReference type="NCBI Taxonomy" id="1484053"/>
    <lineage>
        <taxon>Bacteria</taxon>
        <taxon>Pseudomonadati</taxon>
        <taxon>Bacteroidota</taxon>
        <taxon>Bacteroidia</taxon>
        <taxon>Marinilabiliales</taxon>
        <taxon>Prolixibacteraceae</taxon>
        <taxon>Mariniphaga</taxon>
    </lineage>
</organism>
<dbReference type="InterPro" id="IPR004740">
    <property type="entry name" value="Nuc_H_symport"/>
</dbReference>
<keyword evidence="4 7" id="KW-0812">Transmembrane</keyword>
<dbReference type="PROSITE" id="PS50850">
    <property type="entry name" value="MFS"/>
    <property type="match status" value="1"/>
</dbReference>
<dbReference type="Pfam" id="PF03825">
    <property type="entry name" value="Nuc_H_symport"/>
    <property type="match status" value="1"/>
</dbReference>
<feature type="transmembrane region" description="Helical" evidence="7">
    <location>
        <begin position="239"/>
        <end position="258"/>
    </location>
</feature>
<dbReference type="PANTHER" id="PTHR23522">
    <property type="entry name" value="BLL5896 PROTEIN"/>
    <property type="match status" value="1"/>
</dbReference>
<evidence type="ECO:0000256" key="6">
    <source>
        <dbReference type="ARBA" id="ARBA00023136"/>
    </source>
</evidence>
<dbReference type="GO" id="GO:0015213">
    <property type="term" value="F:uridine transmembrane transporter activity"/>
    <property type="evidence" value="ECO:0007669"/>
    <property type="project" value="TreeGrafter"/>
</dbReference>
<dbReference type="PANTHER" id="PTHR23522:SF4">
    <property type="entry name" value="NUCLEOSIDE PERMEASE NUPG-RELATED"/>
    <property type="match status" value="1"/>
</dbReference>
<keyword evidence="2" id="KW-0813">Transport</keyword>
<dbReference type="Proteomes" id="UP000184164">
    <property type="component" value="Unassembled WGS sequence"/>
</dbReference>
<dbReference type="EMBL" id="FQUM01000005">
    <property type="protein sequence ID" value="SHF42344.1"/>
    <property type="molecule type" value="Genomic_DNA"/>
</dbReference>
<feature type="transmembrane region" description="Helical" evidence="7">
    <location>
        <begin position="296"/>
        <end position="313"/>
    </location>
</feature>
<accession>A0A1M5BIB8</accession>